<evidence type="ECO:0000256" key="5">
    <source>
        <dbReference type="ARBA" id="ARBA00025004"/>
    </source>
</evidence>
<keyword evidence="4" id="KW-0508">mRNA splicing</keyword>
<dbReference type="STRING" id="418784.A0A2P7YJY8"/>
<dbReference type="GO" id="GO:0005681">
    <property type="term" value="C:spliceosomal complex"/>
    <property type="evidence" value="ECO:0007669"/>
    <property type="project" value="UniProtKB-KW"/>
</dbReference>
<dbReference type="PROSITE" id="PS51025">
    <property type="entry name" value="PWI"/>
    <property type="match status" value="1"/>
</dbReference>
<dbReference type="GO" id="GO:0048024">
    <property type="term" value="P:regulation of mRNA splicing, via spliceosome"/>
    <property type="evidence" value="ECO:0007669"/>
    <property type="project" value="TreeGrafter"/>
</dbReference>
<dbReference type="InterPro" id="IPR052225">
    <property type="entry name" value="Ser/Arg_repetitive_matrix"/>
</dbReference>
<dbReference type="InterPro" id="IPR036483">
    <property type="entry name" value="PWI_dom_sf"/>
</dbReference>
<dbReference type="Pfam" id="PF01480">
    <property type="entry name" value="PWI"/>
    <property type="match status" value="1"/>
</dbReference>
<dbReference type="EMBL" id="PYFQ01000012">
    <property type="protein sequence ID" value="PSK36293.1"/>
    <property type="molecule type" value="Genomic_DNA"/>
</dbReference>
<keyword evidence="9" id="KW-1185">Reference proteome</keyword>
<dbReference type="PANTHER" id="PTHR23148">
    <property type="entry name" value="SERINE/ARGININE REGULATED NUCLEAR MATRIX PROTEIN"/>
    <property type="match status" value="1"/>
</dbReference>
<proteinExistence type="inferred from homology"/>
<dbReference type="AlphaFoldDB" id="A0A2P7YJY8"/>
<dbReference type="InterPro" id="IPR002483">
    <property type="entry name" value="PWI_dom"/>
</dbReference>
<dbReference type="PANTHER" id="PTHR23148:SF0">
    <property type="entry name" value="SERINE_ARGININE REPETITIVE MATRIX PROTEIN 1"/>
    <property type="match status" value="1"/>
</dbReference>
<evidence type="ECO:0000313" key="9">
    <source>
        <dbReference type="Proteomes" id="UP000241107"/>
    </source>
</evidence>
<dbReference type="GeneID" id="36567505"/>
<dbReference type="SMART" id="SM00311">
    <property type="entry name" value="PWI"/>
    <property type="match status" value="1"/>
</dbReference>
<evidence type="ECO:0000259" key="7">
    <source>
        <dbReference type="PROSITE" id="PS51025"/>
    </source>
</evidence>
<dbReference type="GO" id="GO:0006397">
    <property type="term" value="P:mRNA processing"/>
    <property type="evidence" value="ECO:0007669"/>
    <property type="project" value="UniProtKB-KW"/>
</dbReference>
<feature type="compositionally biased region" description="Basic and acidic residues" evidence="6">
    <location>
        <begin position="176"/>
        <end position="204"/>
    </location>
</feature>
<keyword evidence="4" id="KW-0747">Spliceosome</keyword>
<organism evidence="8 9">
    <name type="scientific">Candidozyma pseudohaemuli</name>
    <dbReference type="NCBI Taxonomy" id="418784"/>
    <lineage>
        <taxon>Eukaryota</taxon>
        <taxon>Fungi</taxon>
        <taxon>Dikarya</taxon>
        <taxon>Ascomycota</taxon>
        <taxon>Saccharomycotina</taxon>
        <taxon>Pichiomycetes</taxon>
        <taxon>Metschnikowiaceae</taxon>
        <taxon>Candidozyma</taxon>
    </lineage>
</organism>
<feature type="region of interest" description="Disordered" evidence="6">
    <location>
        <begin position="115"/>
        <end position="204"/>
    </location>
</feature>
<comment type="caution">
    <text evidence="8">The sequence shown here is derived from an EMBL/GenBank/DDBJ whole genome shotgun (WGS) entry which is preliminary data.</text>
</comment>
<accession>A0A2P7YJY8</accession>
<evidence type="ECO:0000313" key="8">
    <source>
        <dbReference type="EMBL" id="PSK36293.1"/>
    </source>
</evidence>
<dbReference type="OrthoDB" id="163257at2759"/>
<feature type="domain" description="PWI" evidence="7">
    <location>
        <begin position="7"/>
        <end position="106"/>
    </location>
</feature>
<evidence type="ECO:0000256" key="2">
    <source>
        <dbReference type="ARBA" id="ARBA00014280"/>
    </source>
</evidence>
<protein>
    <recommendedName>
        <fullName evidence="2">U1 small nuclear ribonucleoprotein component SNU71</fullName>
    </recommendedName>
</protein>
<dbReference type="Gene3D" id="1.20.1390.10">
    <property type="entry name" value="PWI domain"/>
    <property type="match status" value="1"/>
</dbReference>
<dbReference type="VEuPathDB" id="FungiDB:C7M61_004117"/>
<keyword evidence="3" id="KW-0507">mRNA processing</keyword>
<gene>
    <name evidence="8" type="ORF">C7M61_004117</name>
</gene>
<dbReference type="Proteomes" id="UP000241107">
    <property type="component" value="Unassembled WGS sequence"/>
</dbReference>
<name>A0A2P7YJY8_9ASCO</name>
<dbReference type="RefSeq" id="XP_024712413.1">
    <property type="nucleotide sequence ID" value="XM_024859441.1"/>
</dbReference>
<dbReference type="GO" id="GO:0003723">
    <property type="term" value="F:RNA binding"/>
    <property type="evidence" value="ECO:0007669"/>
    <property type="project" value="TreeGrafter"/>
</dbReference>
<comment type="function">
    <text evidence="5">Component of the U1 snRNP particle, which recognizes and binds the 5'-splice site of pre-mRNA. Together with other non-snRNP factors, U1 snRNP forms the spliceosomal commitment complex, that targets pre-mRNA to the splicing pathway.</text>
</comment>
<feature type="compositionally biased region" description="Basic and acidic residues" evidence="6">
    <location>
        <begin position="115"/>
        <end position="169"/>
    </location>
</feature>
<evidence type="ECO:0000256" key="6">
    <source>
        <dbReference type="SAM" id="MobiDB-lite"/>
    </source>
</evidence>
<dbReference type="SUPFAM" id="SSF101233">
    <property type="entry name" value="PWI domain"/>
    <property type="match status" value="1"/>
</dbReference>
<comment type="similarity">
    <text evidence="1">Belongs to the SNU71 family.</text>
</comment>
<evidence type="ECO:0000256" key="4">
    <source>
        <dbReference type="ARBA" id="ARBA00022728"/>
    </source>
</evidence>
<evidence type="ECO:0000256" key="3">
    <source>
        <dbReference type="ARBA" id="ARBA00022664"/>
    </source>
</evidence>
<reference evidence="8 9" key="1">
    <citation type="submission" date="2018-03" db="EMBL/GenBank/DDBJ databases">
        <title>Candida pseudohaemulonii genome assembly and annotation.</title>
        <authorList>
            <person name="Munoz J.F."/>
            <person name="Gade L.G."/>
            <person name="Chow N.A."/>
            <person name="Litvintseva A.P."/>
            <person name="Loparev V.N."/>
            <person name="Cuomo C.A."/>
        </authorList>
    </citation>
    <scope>NUCLEOTIDE SEQUENCE [LARGE SCALE GENOMIC DNA]</scope>
    <source>
        <strain evidence="8 9">B12108</strain>
    </source>
</reference>
<evidence type="ECO:0000256" key="1">
    <source>
        <dbReference type="ARBA" id="ARBA00005544"/>
    </source>
</evidence>
<sequence>MAEEAPRGKKPLIYNKEVDSSKVNLEVIKHWIEEKLSEQLPEDDIAAGFIYELVAGEEHPDIHAIENQMDDFLGKQESRTFCKALWKHLLSAQEDKDGIPEELIEQRRKLLEEKKKAAQESAKYNKSERNRGWYQRDRRDRFQSRGRQGDQRNDTDDRRSNYSRKDSKKTNYNRGSEGKLSKREQYEEDHHDARERGPRERTLL</sequence>